<protein>
    <submittedName>
        <fullName evidence="1">Uncharacterized protein</fullName>
    </submittedName>
</protein>
<dbReference type="Proteomes" id="UP000297646">
    <property type="component" value="Unassembled WGS sequence"/>
</dbReference>
<sequence>MAITLFRNQFIADDVSETTAVEGVSEKVDDNASEKLDKFHNENETQSLLAFSGLVKEIKLNNAEGQALSEEMGLHFGSHDYLGIADITWEKIKARAEKGQNASSIGTALLNENSVQATKTIAEIVEDSGHTLDELNQIVNVSREKLRTAHFSSSDTEESSVTTDASVELPLSKVKNGHKQPQIVQKQIRLPFEQGETKVENLKPRLFMH</sequence>
<dbReference type="RefSeq" id="WP_135519220.1">
    <property type="nucleotide sequence ID" value="NZ_PVSN01000033.1"/>
</dbReference>
<accession>A0A4Z0S0S1</accession>
<organism evidence="1 2">
    <name type="scientific">Weissella confusa</name>
    <name type="common">Lactobacillus confusus</name>
    <dbReference type="NCBI Taxonomy" id="1583"/>
    <lineage>
        <taxon>Bacteria</taxon>
        <taxon>Bacillati</taxon>
        <taxon>Bacillota</taxon>
        <taxon>Bacilli</taxon>
        <taxon>Lactobacillales</taxon>
        <taxon>Lactobacillaceae</taxon>
        <taxon>Weissella</taxon>
    </lineage>
</organism>
<evidence type="ECO:0000313" key="1">
    <source>
        <dbReference type="EMBL" id="TGE73016.1"/>
    </source>
</evidence>
<comment type="caution">
    <text evidence="1">The sequence shown here is derived from an EMBL/GenBank/DDBJ whole genome shotgun (WGS) entry which is preliminary data.</text>
</comment>
<evidence type="ECO:0000313" key="2">
    <source>
        <dbReference type="Proteomes" id="UP000297646"/>
    </source>
</evidence>
<gene>
    <name evidence="1" type="ORF">C6P11_05245</name>
</gene>
<name>A0A4Z0S0S1_WEICO</name>
<dbReference type="EMBL" id="PVSN01000033">
    <property type="protein sequence ID" value="TGE73016.1"/>
    <property type="molecule type" value="Genomic_DNA"/>
</dbReference>
<dbReference type="AlphaFoldDB" id="A0A4Z0S0S1"/>
<proteinExistence type="predicted"/>
<reference evidence="1 2" key="1">
    <citation type="submission" date="2018-03" db="EMBL/GenBank/DDBJ databases">
        <title>Genome sequencing of Weissella confusa isolates.</title>
        <authorList>
            <person name="Kajala I."/>
            <person name="Baruah R."/>
            <person name="Bergsveinson J."/>
            <person name="Juvonen R."/>
            <person name="Ziola B."/>
        </authorList>
    </citation>
    <scope>NUCLEOTIDE SEQUENCE [LARGE SCALE GENOMIC DNA]</scope>
    <source>
        <strain evidence="1 2">VTT E-062653</strain>
    </source>
</reference>